<dbReference type="Gene3D" id="1.10.510.10">
    <property type="entry name" value="Transferase(Phosphotransferase) domain 1"/>
    <property type="match status" value="1"/>
</dbReference>
<name>A0A0C3L073_9AGAM</name>
<dbReference type="GO" id="GO:0051897">
    <property type="term" value="P:positive regulation of phosphatidylinositol 3-kinase/protein kinase B signal transduction"/>
    <property type="evidence" value="ECO:0007669"/>
    <property type="project" value="TreeGrafter"/>
</dbReference>
<accession>A0A0C3L073</accession>
<dbReference type="Proteomes" id="UP000054248">
    <property type="component" value="Unassembled WGS sequence"/>
</dbReference>
<evidence type="ECO:0000313" key="2">
    <source>
        <dbReference type="EMBL" id="KIO27073.1"/>
    </source>
</evidence>
<dbReference type="PROSITE" id="PS50011">
    <property type="entry name" value="PROTEIN_KINASE_DOM"/>
    <property type="match status" value="1"/>
</dbReference>
<dbReference type="SUPFAM" id="SSF56112">
    <property type="entry name" value="Protein kinase-like (PK-like)"/>
    <property type="match status" value="1"/>
</dbReference>
<dbReference type="GO" id="GO:0005886">
    <property type="term" value="C:plasma membrane"/>
    <property type="evidence" value="ECO:0007669"/>
    <property type="project" value="TreeGrafter"/>
</dbReference>
<reference evidence="3" key="2">
    <citation type="submission" date="2015-01" db="EMBL/GenBank/DDBJ databases">
        <title>Evolutionary Origins and Diversification of the Mycorrhizal Mutualists.</title>
        <authorList>
            <consortium name="DOE Joint Genome Institute"/>
            <consortium name="Mycorrhizal Genomics Consortium"/>
            <person name="Kohler A."/>
            <person name="Kuo A."/>
            <person name="Nagy L.G."/>
            <person name="Floudas D."/>
            <person name="Copeland A."/>
            <person name="Barry K.W."/>
            <person name="Cichocki N."/>
            <person name="Veneault-Fourrey C."/>
            <person name="LaButti K."/>
            <person name="Lindquist E.A."/>
            <person name="Lipzen A."/>
            <person name="Lundell T."/>
            <person name="Morin E."/>
            <person name="Murat C."/>
            <person name="Riley R."/>
            <person name="Ohm R."/>
            <person name="Sun H."/>
            <person name="Tunlid A."/>
            <person name="Henrissat B."/>
            <person name="Grigoriev I.V."/>
            <person name="Hibbett D.S."/>
            <person name="Martin F."/>
        </authorList>
    </citation>
    <scope>NUCLEOTIDE SEQUENCE [LARGE SCALE GENOMIC DNA]</scope>
    <source>
        <strain evidence="3">MUT 4182</strain>
    </source>
</reference>
<reference evidence="2 3" key="1">
    <citation type="submission" date="2014-04" db="EMBL/GenBank/DDBJ databases">
        <authorList>
            <consortium name="DOE Joint Genome Institute"/>
            <person name="Kuo A."/>
            <person name="Girlanda M."/>
            <person name="Perotto S."/>
            <person name="Kohler A."/>
            <person name="Nagy L.G."/>
            <person name="Floudas D."/>
            <person name="Copeland A."/>
            <person name="Barry K.W."/>
            <person name="Cichocki N."/>
            <person name="Veneault-Fourrey C."/>
            <person name="LaButti K."/>
            <person name="Lindquist E.A."/>
            <person name="Lipzen A."/>
            <person name="Lundell T."/>
            <person name="Morin E."/>
            <person name="Murat C."/>
            <person name="Sun H."/>
            <person name="Tunlid A."/>
            <person name="Henrissat B."/>
            <person name="Grigoriev I.V."/>
            <person name="Hibbett D.S."/>
            <person name="Martin F."/>
            <person name="Nordberg H.P."/>
            <person name="Cantor M.N."/>
            <person name="Hua S.X."/>
        </authorList>
    </citation>
    <scope>NUCLEOTIDE SEQUENCE [LARGE SCALE GENOMIC DNA]</scope>
    <source>
        <strain evidence="2 3">MUT 4182</strain>
    </source>
</reference>
<organism evidence="2 3">
    <name type="scientific">Tulasnella calospora MUT 4182</name>
    <dbReference type="NCBI Taxonomy" id="1051891"/>
    <lineage>
        <taxon>Eukaryota</taxon>
        <taxon>Fungi</taxon>
        <taxon>Dikarya</taxon>
        <taxon>Basidiomycota</taxon>
        <taxon>Agaricomycotina</taxon>
        <taxon>Agaricomycetes</taxon>
        <taxon>Cantharellales</taxon>
        <taxon>Tulasnellaceae</taxon>
        <taxon>Tulasnella</taxon>
    </lineage>
</organism>
<dbReference type="InterPro" id="IPR000719">
    <property type="entry name" value="Prot_kinase_dom"/>
</dbReference>
<dbReference type="GO" id="GO:0005524">
    <property type="term" value="F:ATP binding"/>
    <property type="evidence" value="ECO:0007669"/>
    <property type="project" value="InterPro"/>
</dbReference>
<gene>
    <name evidence="2" type="ORF">M407DRAFT_23616</name>
</gene>
<dbReference type="STRING" id="1051891.A0A0C3L073"/>
<dbReference type="GO" id="GO:0005518">
    <property type="term" value="F:collagen binding"/>
    <property type="evidence" value="ECO:0007669"/>
    <property type="project" value="TreeGrafter"/>
</dbReference>
<keyword evidence="3" id="KW-1185">Reference proteome</keyword>
<dbReference type="PANTHER" id="PTHR24416">
    <property type="entry name" value="TYROSINE-PROTEIN KINASE RECEPTOR"/>
    <property type="match status" value="1"/>
</dbReference>
<dbReference type="OrthoDB" id="3236663at2759"/>
<evidence type="ECO:0000313" key="3">
    <source>
        <dbReference type="Proteomes" id="UP000054248"/>
    </source>
</evidence>
<dbReference type="GO" id="GO:0004714">
    <property type="term" value="F:transmembrane receptor protein tyrosine kinase activity"/>
    <property type="evidence" value="ECO:0007669"/>
    <property type="project" value="TreeGrafter"/>
</dbReference>
<dbReference type="GO" id="GO:0043235">
    <property type="term" value="C:receptor complex"/>
    <property type="evidence" value="ECO:0007669"/>
    <property type="project" value="TreeGrafter"/>
</dbReference>
<feature type="domain" description="Protein kinase" evidence="1">
    <location>
        <begin position="1"/>
        <end position="125"/>
    </location>
</feature>
<protein>
    <recommendedName>
        <fullName evidence="1">Protein kinase domain-containing protein</fullName>
    </recommendedName>
</protein>
<proteinExistence type="predicted"/>
<dbReference type="HOGENOM" id="CLU_1994302_0_0_1"/>
<dbReference type="EMBL" id="KN823014">
    <property type="protein sequence ID" value="KIO27073.1"/>
    <property type="molecule type" value="Genomic_DNA"/>
</dbReference>
<dbReference type="Pfam" id="PF07714">
    <property type="entry name" value="PK_Tyr_Ser-Thr"/>
    <property type="match status" value="1"/>
</dbReference>
<dbReference type="PANTHER" id="PTHR24416:SF634">
    <property type="entry name" value="DISCOIDIN DOMAIN-CONTAINING RECEPTOR TYROSINE KINASE B"/>
    <property type="match status" value="1"/>
</dbReference>
<evidence type="ECO:0000259" key="1">
    <source>
        <dbReference type="PROSITE" id="PS50011"/>
    </source>
</evidence>
<dbReference type="InterPro" id="IPR001245">
    <property type="entry name" value="Ser-Thr/Tyr_kinase_cat_dom"/>
</dbReference>
<dbReference type="GO" id="GO:0007169">
    <property type="term" value="P:cell surface receptor protein tyrosine kinase signaling pathway"/>
    <property type="evidence" value="ECO:0007669"/>
    <property type="project" value="TreeGrafter"/>
</dbReference>
<dbReference type="InterPro" id="IPR011009">
    <property type="entry name" value="Kinase-like_dom_sf"/>
</dbReference>
<sequence length="125" mass="15126">MNEAEDQIMKLRLDEDPDSFPPEDMMGEVRKEGPEVYCYVPPQATWVDKWYVAAKRFRGREWALSEKEERRFKRQVNIWRTLNHPNILRLLGVCEFDKNRPPYLISQWMKYGNVKQYLKKFPEAD</sequence>
<dbReference type="AlphaFoldDB" id="A0A0C3L073"/>
<dbReference type="InterPro" id="IPR050122">
    <property type="entry name" value="RTK"/>
</dbReference>